<keyword evidence="1" id="KW-0378">Hydrolase</keyword>
<dbReference type="SFLD" id="SFLDS00003">
    <property type="entry name" value="Haloacid_Dehalogenase"/>
    <property type="match status" value="1"/>
</dbReference>
<accession>A0A0R2IQQ8</accession>
<dbReference type="GO" id="GO:0000287">
    <property type="term" value="F:magnesium ion binding"/>
    <property type="evidence" value="ECO:0007669"/>
    <property type="project" value="TreeGrafter"/>
</dbReference>
<reference evidence="1 2" key="1">
    <citation type="journal article" date="2015" name="Genome Announc.">
        <title>Expanding the biotechnology potential of lactobacilli through comparative genomics of 213 strains and associated genera.</title>
        <authorList>
            <person name="Sun Z."/>
            <person name="Harris H.M."/>
            <person name="McCann A."/>
            <person name="Guo C."/>
            <person name="Argimon S."/>
            <person name="Zhang W."/>
            <person name="Yang X."/>
            <person name="Jeffery I.B."/>
            <person name="Cooney J.C."/>
            <person name="Kagawa T.F."/>
            <person name="Liu W."/>
            <person name="Song Y."/>
            <person name="Salvetti E."/>
            <person name="Wrobel A."/>
            <person name="Rasinkangas P."/>
            <person name="Parkhill J."/>
            <person name="Rea M.C."/>
            <person name="O'Sullivan O."/>
            <person name="Ritari J."/>
            <person name="Douillard F.P."/>
            <person name="Paul Ross R."/>
            <person name="Yang R."/>
            <person name="Briner A.E."/>
            <person name="Felis G.E."/>
            <person name="de Vos W.M."/>
            <person name="Barrangou R."/>
            <person name="Klaenhammer T.R."/>
            <person name="Caufield P.W."/>
            <person name="Cui Y."/>
            <person name="Zhang H."/>
            <person name="O'Toole P.W."/>
        </authorList>
    </citation>
    <scope>NUCLEOTIDE SEQUENCE [LARGE SCALE GENOMIC DNA]</scope>
    <source>
        <strain evidence="1 2">DSM 17757</strain>
    </source>
</reference>
<dbReference type="CDD" id="cd07518">
    <property type="entry name" value="HAD_YbiV-Like"/>
    <property type="match status" value="1"/>
</dbReference>
<dbReference type="SUPFAM" id="SSF56784">
    <property type="entry name" value="HAD-like"/>
    <property type="match status" value="1"/>
</dbReference>
<organism evidence="1 2">
    <name type="scientific">Pediococcus cellicola</name>
    <dbReference type="NCBI Taxonomy" id="319652"/>
    <lineage>
        <taxon>Bacteria</taxon>
        <taxon>Bacillati</taxon>
        <taxon>Bacillota</taxon>
        <taxon>Bacilli</taxon>
        <taxon>Lactobacillales</taxon>
        <taxon>Lactobacillaceae</taxon>
        <taxon>Pediococcus</taxon>
    </lineage>
</organism>
<dbReference type="Proteomes" id="UP000051568">
    <property type="component" value="Unassembled WGS sequence"/>
</dbReference>
<keyword evidence="2" id="KW-1185">Reference proteome</keyword>
<proteinExistence type="predicted"/>
<dbReference type="InterPro" id="IPR023214">
    <property type="entry name" value="HAD_sf"/>
</dbReference>
<dbReference type="SFLD" id="SFLDG01140">
    <property type="entry name" value="C2.B:_Phosphomannomutase_and_P"/>
    <property type="match status" value="1"/>
</dbReference>
<sequence length="281" mass="31204">MMKAFLNDTGSADMTKRLVAVDMDGTFLNSQQDFDRHYFLDLYPRMQQEQVTFVVASGNQDAQLRAFFPHTADSIWFVSDNGALVKRPDQTVVYSAKMAPSVYQHAIRVLEQLKDVHPIVSAVKSAYILASEPQSFAEMTGRYYYKLQQVAQWDEIKDTVLKLGMSVPDDQTANIVNLLRTELKDELIPVSSGHGDIDLIIPHTHKANAIKQVANQLAIPMTNVVAFGDGGNDVEMLKEAGQGFAMANAPQAIQAIADDVAPDHNQNGVLVTIENLLNQWR</sequence>
<evidence type="ECO:0000313" key="2">
    <source>
        <dbReference type="Proteomes" id="UP000051568"/>
    </source>
</evidence>
<dbReference type="NCBIfam" id="TIGR01484">
    <property type="entry name" value="HAD-SF-IIB"/>
    <property type="match status" value="1"/>
</dbReference>
<dbReference type="GO" id="GO:0016791">
    <property type="term" value="F:phosphatase activity"/>
    <property type="evidence" value="ECO:0007669"/>
    <property type="project" value="TreeGrafter"/>
</dbReference>
<dbReference type="InterPro" id="IPR000150">
    <property type="entry name" value="Cof"/>
</dbReference>
<dbReference type="PATRIC" id="fig|319652.3.peg.653"/>
<protein>
    <submittedName>
        <fullName evidence="1">HAD superfamily hydrolase</fullName>
    </submittedName>
</protein>
<dbReference type="Gene3D" id="3.30.1240.10">
    <property type="match status" value="1"/>
</dbReference>
<dbReference type="OrthoDB" id="9814970at2"/>
<dbReference type="PROSITE" id="PS01229">
    <property type="entry name" value="COF_2"/>
    <property type="match status" value="1"/>
</dbReference>
<dbReference type="EMBL" id="JQBR01000017">
    <property type="protein sequence ID" value="KRN64327.1"/>
    <property type="molecule type" value="Genomic_DNA"/>
</dbReference>
<name>A0A0R2IQQ8_9LACO</name>
<dbReference type="GO" id="GO:0005829">
    <property type="term" value="C:cytosol"/>
    <property type="evidence" value="ECO:0007669"/>
    <property type="project" value="TreeGrafter"/>
</dbReference>
<dbReference type="InterPro" id="IPR036412">
    <property type="entry name" value="HAD-like_sf"/>
</dbReference>
<dbReference type="STRING" id="319652.IV80_GL000645"/>
<comment type="caution">
    <text evidence="1">The sequence shown here is derived from an EMBL/GenBank/DDBJ whole genome shotgun (WGS) entry which is preliminary data.</text>
</comment>
<dbReference type="Pfam" id="PF08282">
    <property type="entry name" value="Hydrolase_3"/>
    <property type="match status" value="1"/>
</dbReference>
<dbReference type="AlphaFoldDB" id="A0A0R2IQQ8"/>
<dbReference type="PANTHER" id="PTHR10000">
    <property type="entry name" value="PHOSPHOSERINE PHOSPHATASE"/>
    <property type="match status" value="1"/>
</dbReference>
<dbReference type="Gene3D" id="3.40.50.1000">
    <property type="entry name" value="HAD superfamily/HAD-like"/>
    <property type="match status" value="1"/>
</dbReference>
<dbReference type="PANTHER" id="PTHR10000:SF53">
    <property type="entry name" value="5-AMINO-6-(5-PHOSPHO-D-RIBITYLAMINO)URACIL PHOSPHATASE YBJI-RELATED"/>
    <property type="match status" value="1"/>
</dbReference>
<gene>
    <name evidence="1" type="ORF">IV80_GL000645</name>
</gene>
<evidence type="ECO:0000313" key="1">
    <source>
        <dbReference type="EMBL" id="KRN64327.1"/>
    </source>
</evidence>
<dbReference type="InterPro" id="IPR006379">
    <property type="entry name" value="HAD-SF_hydro_IIB"/>
</dbReference>
<dbReference type="NCBIfam" id="TIGR00099">
    <property type="entry name" value="Cof-subfamily"/>
    <property type="match status" value="1"/>
</dbReference>